<organism evidence="5 6">
    <name type="scientific">Pterulicium gracile</name>
    <dbReference type="NCBI Taxonomy" id="1884261"/>
    <lineage>
        <taxon>Eukaryota</taxon>
        <taxon>Fungi</taxon>
        <taxon>Dikarya</taxon>
        <taxon>Basidiomycota</taxon>
        <taxon>Agaricomycotina</taxon>
        <taxon>Agaricomycetes</taxon>
        <taxon>Agaricomycetidae</taxon>
        <taxon>Agaricales</taxon>
        <taxon>Pleurotineae</taxon>
        <taxon>Pterulaceae</taxon>
        <taxon>Pterulicium</taxon>
    </lineage>
</organism>
<evidence type="ECO:0000256" key="1">
    <source>
        <dbReference type="ARBA" id="ARBA00003343"/>
    </source>
</evidence>
<feature type="compositionally biased region" description="Polar residues" evidence="4">
    <location>
        <begin position="478"/>
        <end position="499"/>
    </location>
</feature>
<dbReference type="EMBL" id="ML178817">
    <property type="protein sequence ID" value="TFL05010.1"/>
    <property type="molecule type" value="Genomic_DNA"/>
</dbReference>
<accession>A0A5C3QW43</accession>
<feature type="compositionally biased region" description="Low complexity" evidence="4">
    <location>
        <begin position="400"/>
        <end position="444"/>
    </location>
</feature>
<dbReference type="GO" id="GO:0000215">
    <property type="term" value="F:tRNA 2'-phosphotransferase activity"/>
    <property type="evidence" value="ECO:0007669"/>
    <property type="project" value="UniProtKB-EC"/>
</dbReference>
<feature type="compositionally biased region" description="Low complexity" evidence="4">
    <location>
        <begin position="378"/>
        <end position="393"/>
    </location>
</feature>
<dbReference type="SUPFAM" id="SSF56399">
    <property type="entry name" value="ADP-ribosylation"/>
    <property type="match status" value="1"/>
</dbReference>
<dbReference type="InterPro" id="IPR042080">
    <property type="entry name" value="RNA_2'-PTrans_N"/>
</dbReference>
<dbReference type="Gene3D" id="1.10.10.970">
    <property type="entry name" value="RNA 2'-phosphotransferase, Tpt1/KptA family, N-terminal domain"/>
    <property type="match status" value="1"/>
</dbReference>
<proteinExistence type="predicted"/>
<dbReference type="STRING" id="1884261.A0A5C3QW43"/>
<feature type="region of interest" description="Disordered" evidence="4">
    <location>
        <begin position="378"/>
        <end position="541"/>
    </location>
</feature>
<comment type="catalytic activity">
    <reaction evidence="3">
        <text>2'-phospho-[ligated tRNA] + NAD(+) = mature tRNA + ADP-alpha-D-ribose 1'',2''-cyclic phosphate + nicotinamide</text>
        <dbReference type="Rhea" id="RHEA:23324"/>
        <dbReference type="Rhea" id="RHEA-COMP:11106"/>
        <dbReference type="Rhea" id="RHEA-COMP:11107"/>
        <dbReference type="ChEBI" id="CHEBI:17154"/>
        <dbReference type="ChEBI" id="CHEBI:57540"/>
        <dbReference type="ChEBI" id="CHEBI:76596"/>
        <dbReference type="ChEBI" id="CHEBI:82883"/>
        <dbReference type="ChEBI" id="CHEBI:85027"/>
        <dbReference type="EC" id="2.7.1.160"/>
    </reaction>
</comment>
<dbReference type="EC" id="2.7.1.160" evidence="2"/>
<name>A0A5C3QW43_9AGAR</name>
<comment type="function">
    <text evidence="1">Catalyzes the last step of tRNA splicing, the transfer of the splice junction 2'-phosphate from ligated tRNA to NAD to produce ADP-ribose 1''-2'' cyclic phosphate.</text>
</comment>
<evidence type="ECO:0000256" key="4">
    <source>
        <dbReference type="SAM" id="MobiDB-lite"/>
    </source>
</evidence>
<keyword evidence="6" id="KW-1185">Reference proteome</keyword>
<sequence length="541" mass="58321">MGEHTRVGVDKGACRGYHSYGLIGESKAKQERRQRAQESKIASTISWLLNHAGDEAGLDLQPDGLVPVHELLKHPLLSGVDILTVEKVINTNKDYRFQLIYRIGGARRGASPSTQDGTANKCWWIRSRKGHSIGGVRTDFKRMLSPHQAAMAVKWATPEQWEHIQHHGLQRSAGDDYIRFLQSTDLSWRYTQVSDPLITPPATDLLLPKPSPSSPHSELHRSILITLDIPKALSGGLTFYFDNFLPAHLRRRFSARTQSAFLPMLVTRGNALGLIGKEFFSKVECVDMAVRKMPMALDLETFQAQEEPTAERGVETAQAHSALGVDEEVGVPDVPCVLIAQQASASSSSASSEAQAPAANPSGSSLSSFILEASVTSTPSPLLSTSPEPESLTPSPPSPTYATSRTPESSSSVPSSTASPTQEPSSPSPSTSTSSPSSLPAFASESEENPTKLTRAASSSTHPKISPSFHPPLPQQPSPRQHQFDRQQNSNAHVPQPTSWRKEHSGSRESAAADGGSGRRLDSAGSERAMLRCAPPGYLAG</sequence>
<dbReference type="PANTHER" id="PTHR12684:SF2">
    <property type="entry name" value="TRNA 2'-PHOSPHOTRANSFERASE 1"/>
    <property type="match status" value="1"/>
</dbReference>
<dbReference type="Proteomes" id="UP000305067">
    <property type="component" value="Unassembled WGS sequence"/>
</dbReference>
<gene>
    <name evidence="5" type="ORF">BDV98DRAFT_601450</name>
</gene>
<dbReference type="AlphaFoldDB" id="A0A5C3QW43"/>
<dbReference type="PANTHER" id="PTHR12684">
    <property type="entry name" value="PUTATIVE PHOSPHOTRANSFERASE"/>
    <property type="match status" value="1"/>
</dbReference>
<evidence type="ECO:0000256" key="3">
    <source>
        <dbReference type="ARBA" id="ARBA00047949"/>
    </source>
</evidence>
<protein>
    <recommendedName>
        <fullName evidence="2">2'-phosphotransferase</fullName>
        <ecNumber evidence="2">2.7.1.160</ecNumber>
    </recommendedName>
</protein>
<evidence type="ECO:0000313" key="5">
    <source>
        <dbReference type="EMBL" id="TFL05010.1"/>
    </source>
</evidence>
<evidence type="ECO:0000256" key="2">
    <source>
        <dbReference type="ARBA" id="ARBA00012007"/>
    </source>
</evidence>
<reference evidence="5 6" key="1">
    <citation type="journal article" date="2019" name="Nat. Ecol. Evol.">
        <title>Megaphylogeny resolves global patterns of mushroom evolution.</title>
        <authorList>
            <person name="Varga T."/>
            <person name="Krizsan K."/>
            <person name="Foldi C."/>
            <person name="Dima B."/>
            <person name="Sanchez-Garcia M."/>
            <person name="Sanchez-Ramirez S."/>
            <person name="Szollosi G.J."/>
            <person name="Szarkandi J.G."/>
            <person name="Papp V."/>
            <person name="Albert L."/>
            <person name="Andreopoulos W."/>
            <person name="Angelini C."/>
            <person name="Antonin V."/>
            <person name="Barry K.W."/>
            <person name="Bougher N.L."/>
            <person name="Buchanan P."/>
            <person name="Buyck B."/>
            <person name="Bense V."/>
            <person name="Catcheside P."/>
            <person name="Chovatia M."/>
            <person name="Cooper J."/>
            <person name="Damon W."/>
            <person name="Desjardin D."/>
            <person name="Finy P."/>
            <person name="Geml J."/>
            <person name="Haridas S."/>
            <person name="Hughes K."/>
            <person name="Justo A."/>
            <person name="Karasinski D."/>
            <person name="Kautmanova I."/>
            <person name="Kiss B."/>
            <person name="Kocsube S."/>
            <person name="Kotiranta H."/>
            <person name="LaButti K.M."/>
            <person name="Lechner B.E."/>
            <person name="Liimatainen K."/>
            <person name="Lipzen A."/>
            <person name="Lukacs Z."/>
            <person name="Mihaltcheva S."/>
            <person name="Morgado L.N."/>
            <person name="Niskanen T."/>
            <person name="Noordeloos M.E."/>
            <person name="Ohm R.A."/>
            <person name="Ortiz-Santana B."/>
            <person name="Ovrebo C."/>
            <person name="Racz N."/>
            <person name="Riley R."/>
            <person name="Savchenko A."/>
            <person name="Shiryaev A."/>
            <person name="Soop K."/>
            <person name="Spirin V."/>
            <person name="Szebenyi C."/>
            <person name="Tomsovsky M."/>
            <person name="Tulloss R.E."/>
            <person name="Uehling J."/>
            <person name="Grigoriev I.V."/>
            <person name="Vagvolgyi C."/>
            <person name="Papp T."/>
            <person name="Martin F.M."/>
            <person name="Miettinen O."/>
            <person name="Hibbett D.S."/>
            <person name="Nagy L.G."/>
        </authorList>
    </citation>
    <scope>NUCLEOTIDE SEQUENCE [LARGE SCALE GENOMIC DNA]</scope>
    <source>
        <strain evidence="5 6">CBS 309.79</strain>
    </source>
</reference>
<evidence type="ECO:0000313" key="6">
    <source>
        <dbReference type="Proteomes" id="UP000305067"/>
    </source>
</evidence>
<dbReference type="OrthoDB" id="419694at2759"/>
<dbReference type="InterPro" id="IPR002745">
    <property type="entry name" value="Ptrans_KptA/Tpt1"/>
</dbReference>
<dbReference type="GO" id="GO:0006388">
    <property type="term" value="P:tRNA splicing, via endonucleolytic cleavage and ligation"/>
    <property type="evidence" value="ECO:0007669"/>
    <property type="project" value="TreeGrafter"/>
</dbReference>
<dbReference type="Pfam" id="PF01885">
    <property type="entry name" value="PTS_2-RNA"/>
    <property type="match status" value="1"/>
</dbReference>